<dbReference type="RefSeq" id="WP_176619849.1">
    <property type="nucleotide sequence ID" value="NZ_WYET01000003.1"/>
</dbReference>
<gene>
    <name evidence="1" type="ORF">GUA46_06825</name>
</gene>
<dbReference type="EMBL" id="WYET01000003">
    <property type="protein sequence ID" value="NVN18047.1"/>
    <property type="molecule type" value="Genomic_DNA"/>
</dbReference>
<dbReference type="Proteomes" id="UP000558089">
    <property type="component" value="Unassembled WGS sequence"/>
</dbReference>
<keyword evidence="2" id="KW-1185">Reference proteome</keyword>
<evidence type="ECO:0000313" key="1">
    <source>
        <dbReference type="EMBL" id="NVN18047.1"/>
    </source>
</evidence>
<protein>
    <recommendedName>
        <fullName evidence="3">RHS repeat-associated core domain-containing protein</fullName>
    </recommendedName>
</protein>
<proteinExistence type="predicted"/>
<dbReference type="AlphaFoldDB" id="A0A850NLA2"/>
<dbReference type="Gene3D" id="2.180.10.10">
    <property type="entry name" value="RHS repeat-associated core"/>
    <property type="match status" value="1"/>
</dbReference>
<accession>A0A850NLA2</accession>
<sequence length="92" mass="10452">MKEGNEASLEGYTDYYPFGMPMPNRSLLSADGYRYAFQGQEKDSEIKSEGLSINYKYRMHDPRVGRFFAVDPIGYQYPWDSLAGASVPLVPL</sequence>
<name>A0A850NLA2_9FLAO</name>
<comment type="caution">
    <text evidence="1">The sequence shown here is derived from an EMBL/GenBank/DDBJ whole genome shotgun (WGS) entry which is preliminary data.</text>
</comment>
<organism evidence="1 2">
    <name type="scientific">Flagellimonas chongwuensis</name>
    <dbReference type="NCBI Taxonomy" id="2697365"/>
    <lineage>
        <taxon>Bacteria</taxon>
        <taxon>Pseudomonadati</taxon>
        <taxon>Bacteroidota</taxon>
        <taxon>Flavobacteriia</taxon>
        <taxon>Flavobacteriales</taxon>
        <taxon>Flavobacteriaceae</taxon>
        <taxon>Flagellimonas</taxon>
    </lineage>
</organism>
<dbReference type="NCBIfam" id="TIGR03696">
    <property type="entry name" value="Rhs_assc_core"/>
    <property type="match status" value="1"/>
</dbReference>
<reference evidence="1 2" key="1">
    <citation type="submission" date="2020-01" db="EMBL/GenBank/DDBJ databases">
        <title>Draft Genome Analysis of Muricauda sp. HICW Isolated from coastal seawater of PR China.</title>
        <authorList>
            <person name="Chen M.-X."/>
        </authorList>
    </citation>
    <scope>NUCLEOTIDE SEQUENCE [LARGE SCALE GENOMIC DNA]</scope>
    <source>
        <strain evidence="1 2">HICW</strain>
    </source>
</reference>
<evidence type="ECO:0008006" key="3">
    <source>
        <dbReference type="Google" id="ProtNLM"/>
    </source>
</evidence>
<evidence type="ECO:0000313" key="2">
    <source>
        <dbReference type="Proteomes" id="UP000558089"/>
    </source>
</evidence>
<dbReference type="InterPro" id="IPR022385">
    <property type="entry name" value="Rhs_assc_core"/>
</dbReference>